<evidence type="ECO:0000313" key="2">
    <source>
        <dbReference type="EMBL" id="GHG97810.1"/>
    </source>
</evidence>
<dbReference type="Proteomes" id="UP000611500">
    <property type="component" value="Unassembled WGS sequence"/>
</dbReference>
<comment type="caution">
    <text evidence="2">The sequence shown here is derived from an EMBL/GenBank/DDBJ whole genome shotgun (WGS) entry which is preliminary data.</text>
</comment>
<proteinExistence type="predicted"/>
<evidence type="ECO:0000313" key="3">
    <source>
        <dbReference type="Proteomes" id="UP000611500"/>
    </source>
</evidence>
<dbReference type="SUPFAM" id="SSF51735">
    <property type="entry name" value="NAD(P)-binding Rossmann-fold domains"/>
    <property type="match status" value="1"/>
</dbReference>
<keyword evidence="3" id="KW-1185">Reference proteome</keyword>
<name>A0A8J3MEM2_9RHOB</name>
<dbReference type="EMBL" id="BNAP01000019">
    <property type="protein sequence ID" value="GHG97810.1"/>
    <property type="molecule type" value="Genomic_DNA"/>
</dbReference>
<dbReference type="AlphaFoldDB" id="A0A8J3MEM2"/>
<accession>A0A8J3MEM2</accession>
<protein>
    <submittedName>
        <fullName evidence="2">Epimerase</fullName>
    </submittedName>
</protein>
<dbReference type="InterPro" id="IPR001509">
    <property type="entry name" value="Epimerase_deHydtase"/>
</dbReference>
<feature type="domain" description="NAD-dependent epimerase/dehydratase" evidence="1">
    <location>
        <begin position="6"/>
        <end position="173"/>
    </location>
</feature>
<gene>
    <name evidence="2" type="ORF">GCM10010961_32790</name>
</gene>
<reference evidence="2" key="2">
    <citation type="submission" date="2020-09" db="EMBL/GenBank/DDBJ databases">
        <authorList>
            <person name="Sun Q."/>
            <person name="Zhou Y."/>
        </authorList>
    </citation>
    <scope>NUCLEOTIDE SEQUENCE</scope>
    <source>
        <strain evidence="2">CGMCC 1.7081</strain>
    </source>
</reference>
<organism evidence="2 3">
    <name type="scientific">Pseudodonghicola xiamenensis</name>
    <dbReference type="NCBI Taxonomy" id="337702"/>
    <lineage>
        <taxon>Bacteria</taxon>
        <taxon>Pseudomonadati</taxon>
        <taxon>Pseudomonadota</taxon>
        <taxon>Alphaproteobacteria</taxon>
        <taxon>Rhodobacterales</taxon>
        <taxon>Paracoccaceae</taxon>
        <taxon>Pseudodonghicola</taxon>
    </lineage>
</organism>
<sequence>MAFARILVLGATGRIGAILRAHWPEGRGLWQARPGRAGAGDGWLIGDPLADPARIAGQCGDVAAVLGLAGVTPTRRRSGDDMADNIGLGLAAVRLGAALGAPVLLASSAAVYGVGHRMVHGAQAGLLTETLPPHPVTDYGRAKAEMEARAADLGAALGVAVCALRIGNIAGADAILGGWRPGFTLDRFADGHTPRRSYIGPVTLARVLERLCLIPDLPGLLNIAAPGVVEMGALLDAAGLAWVPRPAPDGAIAQVALDVTGLCDLLPLVPATAASLVAEWRGLAQDRAG</sequence>
<reference evidence="2" key="1">
    <citation type="journal article" date="2014" name="Int. J. Syst. Evol. Microbiol.">
        <title>Complete genome sequence of Corynebacterium casei LMG S-19264T (=DSM 44701T), isolated from a smear-ripened cheese.</title>
        <authorList>
            <consortium name="US DOE Joint Genome Institute (JGI-PGF)"/>
            <person name="Walter F."/>
            <person name="Albersmeier A."/>
            <person name="Kalinowski J."/>
            <person name="Ruckert C."/>
        </authorList>
    </citation>
    <scope>NUCLEOTIDE SEQUENCE</scope>
    <source>
        <strain evidence="2">CGMCC 1.7081</strain>
    </source>
</reference>
<evidence type="ECO:0000259" key="1">
    <source>
        <dbReference type="Pfam" id="PF01370"/>
    </source>
</evidence>
<dbReference type="Gene3D" id="3.40.50.720">
    <property type="entry name" value="NAD(P)-binding Rossmann-like Domain"/>
    <property type="match status" value="1"/>
</dbReference>
<dbReference type="Pfam" id="PF01370">
    <property type="entry name" value="Epimerase"/>
    <property type="match status" value="1"/>
</dbReference>
<dbReference type="InterPro" id="IPR036291">
    <property type="entry name" value="NAD(P)-bd_dom_sf"/>
</dbReference>